<proteinExistence type="predicted"/>
<reference evidence="1" key="1">
    <citation type="journal article" date="2015" name="Nature">
        <title>Complex archaea that bridge the gap between prokaryotes and eukaryotes.</title>
        <authorList>
            <person name="Spang A."/>
            <person name="Saw J.H."/>
            <person name="Jorgensen S.L."/>
            <person name="Zaremba-Niedzwiedzka K."/>
            <person name="Martijn J."/>
            <person name="Lind A.E."/>
            <person name="van Eijk R."/>
            <person name="Schleper C."/>
            <person name="Guy L."/>
            <person name="Ettema T.J."/>
        </authorList>
    </citation>
    <scope>NUCLEOTIDE SEQUENCE</scope>
</reference>
<gene>
    <name evidence="1" type="ORF">LCGC14_0355200</name>
</gene>
<protein>
    <submittedName>
        <fullName evidence="1">Uncharacterized protein</fullName>
    </submittedName>
</protein>
<dbReference type="AlphaFoldDB" id="A0A0F9T9Q9"/>
<name>A0A0F9T9Q9_9ZZZZ</name>
<comment type="caution">
    <text evidence="1">The sequence shown here is derived from an EMBL/GenBank/DDBJ whole genome shotgun (WGS) entry which is preliminary data.</text>
</comment>
<dbReference type="EMBL" id="LAZR01000271">
    <property type="protein sequence ID" value="KKN77955.1"/>
    <property type="molecule type" value="Genomic_DNA"/>
</dbReference>
<evidence type="ECO:0000313" key="1">
    <source>
        <dbReference type="EMBL" id="KKN77955.1"/>
    </source>
</evidence>
<dbReference type="InterPro" id="IPR038258">
    <property type="entry name" value="Gp4_sf"/>
</dbReference>
<dbReference type="Gene3D" id="1.10.3230.20">
    <property type="entry name" value="P22 tail accessory factor (Gp4)"/>
    <property type="match status" value="2"/>
</dbReference>
<accession>A0A0F9T9Q9</accession>
<organism evidence="1">
    <name type="scientific">marine sediment metagenome</name>
    <dbReference type="NCBI Taxonomy" id="412755"/>
    <lineage>
        <taxon>unclassified sequences</taxon>
        <taxon>metagenomes</taxon>
        <taxon>ecological metagenomes</taxon>
    </lineage>
</organism>
<sequence>MATSGSVDFTRTRDQIIRGALRLCEAIAAGETPSSEETVEASEALNLMAKAWQADGIHLWAQDEGVLFLEKGTAKYSLGPSGDEASTAYVTTTTTADIAASGTSLALTSITGISASDNIGIVQDDGTFHWDTVSGTPSSLTVTLTTGMTSAAASGNRIFTFTSLIMRPIRILDARLKVNNGNEIPFVDMLTRDEYFDLPNKTNQGKPVQAYYDPQLTNGEFHIWNAADDINDVVLFTFMRPIEDFDAAANNPDFPQEWENALKWNLAVEIAPEYGVPMDKRAWLRGMADEKKQTALAFDHEPESIYFQPEIDHA</sequence>